<evidence type="ECO:0000313" key="10">
    <source>
        <dbReference type="EnsemblMetazoa" id="XP_001183018"/>
    </source>
</evidence>
<dbReference type="PIRSF" id="PIRSF038097">
    <property type="entry name" value="V-ATP_synth_e1/e2"/>
    <property type="match status" value="1"/>
</dbReference>
<dbReference type="OMA" id="SWNMPIT"/>
<dbReference type="KEGG" id="spu:753676"/>
<evidence type="ECO:0000256" key="6">
    <source>
        <dbReference type="ARBA" id="ARBA00022989"/>
    </source>
</evidence>
<keyword evidence="4 9" id="KW-0812">Transmembrane</keyword>
<dbReference type="GO" id="GO:0033179">
    <property type="term" value="C:proton-transporting V-type ATPase, V0 domain"/>
    <property type="evidence" value="ECO:0007669"/>
    <property type="project" value="UniProtKB-UniRule"/>
</dbReference>
<proteinExistence type="inferred from homology"/>
<evidence type="ECO:0000256" key="2">
    <source>
        <dbReference type="ARBA" id="ARBA00008328"/>
    </source>
</evidence>
<evidence type="ECO:0000313" key="11">
    <source>
        <dbReference type="Proteomes" id="UP000007110"/>
    </source>
</evidence>
<evidence type="ECO:0000256" key="9">
    <source>
        <dbReference type="PIRNR" id="PIRNR038097"/>
    </source>
</evidence>
<organism evidence="10 11">
    <name type="scientific">Strongylocentrotus purpuratus</name>
    <name type="common">Purple sea urchin</name>
    <dbReference type="NCBI Taxonomy" id="7668"/>
    <lineage>
        <taxon>Eukaryota</taxon>
        <taxon>Metazoa</taxon>
        <taxon>Echinodermata</taxon>
        <taxon>Eleutherozoa</taxon>
        <taxon>Echinozoa</taxon>
        <taxon>Echinoidea</taxon>
        <taxon>Euechinoidea</taxon>
        <taxon>Echinacea</taxon>
        <taxon>Camarodonta</taxon>
        <taxon>Echinidea</taxon>
        <taxon>Strongylocentrotidae</taxon>
        <taxon>Strongylocentrotus</taxon>
    </lineage>
</organism>
<comment type="function">
    <text evidence="9">Subunit of the V0 complex of vacuolar(H+)-ATPase (V-ATPase), a multisubunit enzyme composed of a peripheral complex (V1) that hydrolyzes ATP and a membrane integral complex (V0) that translocates protons. V-ATPase is responsible for acidifying and maintaining the pH of intracellular compartments and in some cell types, is targeted to the plasma membrane, where it is responsible for acidifying the extracellular environment.</text>
</comment>
<evidence type="ECO:0000256" key="8">
    <source>
        <dbReference type="ARBA" id="ARBA00023136"/>
    </source>
</evidence>
<keyword evidence="7 9" id="KW-0406">Ion transport</keyword>
<evidence type="ECO:0000256" key="5">
    <source>
        <dbReference type="ARBA" id="ARBA00022781"/>
    </source>
</evidence>
<dbReference type="PANTHER" id="PTHR12263">
    <property type="entry name" value="VACUOLAR ATP SYNTHASE SUBUNIT H"/>
    <property type="match status" value="1"/>
</dbReference>
<dbReference type="Pfam" id="PF05493">
    <property type="entry name" value="ATP_synt_H"/>
    <property type="match status" value="1"/>
</dbReference>
<keyword evidence="5 9" id="KW-0375">Hydrogen ion transport</keyword>
<dbReference type="GeneID" id="753676"/>
<name>A0A7M7G0N5_STRPU</name>
<dbReference type="GO" id="GO:0046961">
    <property type="term" value="F:proton-transporting ATPase activity, rotational mechanism"/>
    <property type="evidence" value="ECO:0007669"/>
    <property type="project" value="InterPro"/>
</dbReference>
<evidence type="ECO:0000256" key="7">
    <source>
        <dbReference type="ARBA" id="ARBA00023065"/>
    </source>
</evidence>
<dbReference type="GO" id="GO:0055085">
    <property type="term" value="P:transmembrane transport"/>
    <property type="evidence" value="ECO:0000318"/>
    <property type="project" value="GO_Central"/>
</dbReference>
<keyword evidence="6 9" id="KW-1133">Transmembrane helix</keyword>
<comment type="similarity">
    <text evidence="2 9">Belongs to the V-ATPase e1/e2 subunit family.</text>
</comment>
<keyword evidence="8 9" id="KW-0472">Membrane</keyword>
<accession>A0A7M7G0N5</accession>
<dbReference type="OrthoDB" id="1508846at2759"/>
<dbReference type="RefSeq" id="XP_001183018.2">
    <property type="nucleotide sequence ID" value="XM_001183018.4"/>
</dbReference>
<keyword evidence="11" id="KW-1185">Reference proteome</keyword>
<dbReference type="InterPro" id="IPR017385">
    <property type="entry name" value="ATPase_V0-cplx_e1/e2_su_met"/>
</dbReference>
<feature type="transmembrane region" description="Helical" evidence="9">
    <location>
        <begin position="38"/>
        <end position="58"/>
    </location>
</feature>
<evidence type="ECO:0000256" key="4">
    <source>
        <dbReference type="ARBA" id="ARBA00022692"/>
    </source>
</evidence>
<reference evidence="11" key="1">
    <citation type="submission" date="2015-02" db="EMBL/GenBank/DDBJ databases">
        <title>Genome sequencing for Strongylocentrotus purpuratus.</title>
        <authorList>
            <person name="Murali S."/>
            <person name="Liu Y."/>
            <person name="Vee V."/>
            <person name="English A."/>
            <person name="Wang M."/>
            <person name="Skinner E."/>
            <person name="Han Y."/>
            <person name="Muzny D.M."/>
            <person name="Worley K.C."/>
            <person name="Gibbs R.A."/>
        </authorList>
    </citation>
    <scope>NUCLEOTIDE SEQUENCE</scope>
</reference>
<comment type="subcellular location">
    <subcellularLocation>
        <location evidence="1">Endomembrane system</location>
        <topology evidence="1">Multi-pass membrane protein</topology>
    </subcellularLocation>
    <subcellularLocation>
        <location evidence="9">Membrane</location>
        <topology evidence="9">Multi-pass membrane protein</topology>
    </subcellularLocation>
</comment>
<dbReference type="InterPro" id="IPR008389">
    <property type="entry name" value="ATPase_V0-cplx_e1/e2_su"/>
</dbReference>
<dbReference type="GO" id="GO:0012505">
    <property type="term" value="C:endomembrane system"/>
    <property type="evidence" value="ECO:0007669"/>
    <property type="project" value="UniProtKB-SubCell"/>
</dbReference>
<comment type="subunit">
    <text evidence="9">V-ATPase is a heteromultimeric enzyme made up of two complexes: the ATP-hydrolytic V1 complex and the proton translocation V0 complex.</text>
</comment>
<protein>
    <recommendedName>
        <fullName evidence="9">V-type proton ATPase subunit</fullName>
    </recommendedName>
</protein>
<reference evidence="10" key="2">
    <citation type="submission" date="2021-01" db="UniProtKB">
        <authorList>
            <consortium name="EnsemblMetazoa"/>
        </authorList>
    </citation>
    <scope>IDENTIFICATION</scope>
</reference>
<dbReference type="InParanoid" id="A0A7M7G0N5"/>
<evidence type="ECO:0000256" key="3">
    <source>
        <dbReference type="ARBA" id="ARBA00022448"/>
    </source>
</evidence>
<dbReference type="AlphaFoldDB" id="A0A7M7G0N5"/>
<evidence type="ECO:0000256" key="1">
    <source>
        <dbReference type="ARBA" id="ARBA00004127"/>
    </source>
</evidence>
<dbReference type="PANTHER" id="PTHR12263:SF0">
    <property type="entry name" value="V-TYPE PROTON ATPASE SUBUNIT"/>
    <property type="match status" value="1"/>
</dbReference>
<keyword evidence="3 9" id="KW-0813">Transport</keyword>
<dbReference type="Proteomes" id="UP000007110">
    <property type="component" value="Unassembled WGS sequence"/>
</dbReference>
<dbReference type="EnsemblMetazoa" id="XM_001183018">
    <property type="protein sequence ID" value="XP_001183018"/>
    <property type="gene ID" value="LOC753676"/>
</dbReference>
<sequence length="81" mass="9169">MASAWITVVVLTGFWGVIGIIVPWFIPKGPNRGIIQTMLVMTAVCCYMLWLCTFLMQLNPLIGPELETKVIRAIKMEWEGQ</sequence>
<dbReference type="FunCoup" id="A0A7M7G0N5">
    <property type="interactions" value="567"/>
</dbReference>
<feature type="transmembrane region" description="Helical" evidence="9">
    <location>
        <begin position="6"/>
        <end position="26"/>
    </location>
</feature>